<proteinExistence type="predicted"/>
<dbReference type="Gene3D" id="3.90.470.20">
    <property type="entry name" value="4'-phosphopantetheinyl transferase domain"/>
    <property type="match status" value="2"/>
</dbReference>
<dbReference type="SUPFAM" id="SSF56214">
    <property type="entry name" value="4'-phosphopantetheinyl transferase"/>
    <property type="match status" value="1"/>
</dbReference>
<evidence type="ECO:0000259" key="2">
    <source>
        <dbReference type="Pfam" id="PF01648"/>
    </source>
</evidence>
<dbReference type="Pfam" id="PF01648">
    <property type="entry name" value="ACPS"/>
    <property type="match status" value="1"/>
</dbReference>
<keyword evidence="4" id="KW-1185">Reference proteome</keyword>
<keyword evidence="1" id="KW-0808">Transferase</keyword>
<organism evidence="3 4">
    <name type="scientific">Psychrobacter alimentarius</name>
    <dbReference type="NCBI Taxonomy" id="261164"/>
    <lineage>
        <taxon>Bacteria</taxon>
        <taxon>Pseudomonadati</taxon>
        <taxon>Pseudomonadota</taxon>
        <taxon>Gammaproteobacteria</taxon>
        <taxon>Moraxellales</taxon>
        <taxon>Moraxellaceae</taxon>
        <taxon>Psychrobacter</taxon>
    </lineage>
</organism>
<dbReference type="InterPro" id="IPR008278">
    <property type="entry name" value="4-PPantetheinyl_Trfase_dom"/>
</dbReference>
<name>A0ABN4N440_9GAMM</name>
<accession>A0ABN4N440</accession>
<protein>
    <recommendedName>
        <fullName evidence="2">4'-phosphopantetheinyl transferase domain-containing protein</fullName>
    </recommendedName>
</protein>
<gene>
    <name evidence="3" type="ORF">A3K91_1522</name>
</gene>
<dbReference type="EMBL" id="CP014945">
    <property type="protein sequence ID" value="AMT97124.1"/>
    <property type="molecule type" value="Genomic_DNA"/>
</dbReference>
<reference evidence="3 4" key="1">
    <citation type="submission" date="2016-03" db="EMBL/GenBank/DDBJ databases">
        <title>Genome sequencing of Psychrobacter alimentarius PAMC 27889.</title>
        <authorList>
            <person name="Lee J."/>
            <person name="Kim O.-S."/>
        </authorList>
    </citation>
    <scope>NUCLEOTIDE SEQUENCE [LARGE SCALE GENOMIC DNA]</scope>
    <source>
        <strain evidence="3 4">PAMC 27889</strain>
    </source>
</reference>
<dbReference type="InterPro" id="IPR037143">
    <property type="entry name" value="4-PPantetheinyl_Trfase_dom_sf"/>
</dbReference>
<feature type="domain" description="4'-phosphopantetheinyl transferase" evidence="2">
    <location>
        <begin position="155"/>
        <end position="219"/>
    </location>
</feature>
<evidence type="ECO:0000313" key="4">
    <source>
        <dbReference type="Proteomes" id="UP000076104"/>
    </source>
</evidence>
<sequence>MISTLSLTQLHYTQLDATTWCATAQVSETLKVQQEEKIWQTAAFTSHIARYGFTEVNWQYHSATLTLPVRELAHKQRQLQRQGVRLLLKKLLNELNISDSLDESGFPYRLSNNGYYVCFSHTSSANKNNVSERSALTLNETLKSHVAVIVSRHRPVGIDVESHHVKWRVAQRFYSTDELTALESLPISQRDNLAKLLWQIKESFIKIHQYTLAQGLGMDYAALIPDLMCCLEGESTIQVVQCDLPHYRIAILTNQQTVVIF</sequence>
<dbReference type="Proteomes" id="UP000076104">
    <property type="component" value="Chromosome"/>
</dbReference>
<evidence type="ECO:0000256" key="1">
    <source>
        <dbReference type="ARBA" id="ARBA00022679"/>
    </source>
</evidence>
<evidence type="ECO:0000313" key="3">
    <source>
        <dbReference type="EMBL" id="AMT97124.1"/>
    </source>
</evidence>